<organism evidence="1 3">
    <name type="scientific">Didymodactylos carnosus</name>
    <dbReference type="NCBI Taxonomy" id="1234261"/>
    <lineage>
        <taxon>Eukaryota</taxon>
        <taxon>Metazoa</taxon>
        <taxon>Spiralia</taxon>
        <taxon>Gnathifera</taxon>
        <taxon>Rotifera</taxon>
        <taxon>Eurotatoria</taxon>
        <taxon>Bdelloidea</taxon>
        <taxon>Philodinida</taxon>
        <taxon>Philodinidae</taxon>
        <taxon>Didymodactylos</taxon>
    </lineage>
</organism>
<sequence>MSHSSELNEMMVLLDTEAKPMYNENGHLKVNYIKNFDELEQTLDEHPNKQLHLFVSSKIAFTDLLSKLHDKKQVKEIHIYGTIDTKLRVQYPKIHYTFQKANLNYYLHAVQMDNLATIGESLKESNKGLAEHYFRLVSQTSEDLGQTELMNSNPNDGNNEH</sequence>
<keyword evidence="3" id="KW-1185">Reference proteome</keyword>
<comment type="caution">
    <text evidence="1">The sequence shown here is derived from an EMBL/GenBank/DDBJ whole genome shotgun (WGS) entry which is preliminary data.</text>
</comment>
<dbReference type="Proteomes" id="UP000663829">
    <property type="component" value="Unassembled WGS sequence"/>
</dbReference>
<evidence type="ECO:0000313" key="2">
    <source>
        <dbReference type="EMBL" id="CAF3855743.1"/>
    </source>
</evidence>
<reference evidence="1" key="1">
    <citation type="submission" date="2021-02" db="EMBL/GenBank/DDBJ databases">
        <authorList>
            <person name="Nowell W R."/>
        </authorList>
    </citation>
    <scope>NUCLEOTIDE SEQUENCE</scope>
</reference>
<dbReference type="Proteomes" id="UP000681722">
    <property type="component" value="Unassembled WGS sequence"/>
</dbReference>
<protein>
    <submittedName>
        <fullName evidence="1">Uncharacterized protein</fullName>
    </submittedName>
</protein>
<name>A0A814N9P6_9BILA</name>
<evidence type="ECO:0000313" key="3">
    <source>
        <dbReference type="Proteomes" id="UP000663829"/>
    </source>
</evidence>
<evidence type="ECO:0000313" key="1">
    <source>
        <dbReference type="EMBL" id="CAF1090206.1"/>
    </source>
</evidence>
<gene>
    <name evidence="1" type="ORF">GPM918_LOCUS18219</name>
    <name evidence="2" type="ORF">SRO942_LOCUS18216</name>
</gene>
<dbReference type="AlphaFoldDB" id="A0A814N9P6"/>
<accession>A0A814N9P6</accession>
<dbReference type="EMBL" id="CAJNOQ010005211">
    <property type="protein sequence ID" value="CAF1090206.1"/>
    <property type="molecule type" value="Genomic_DNA"/>
</dbReference>
<dbReference type="EMBL" id="CAJOBC010005211">
    <property type="protein sequence ID" value="CAF3855743.1"/>
    <property type="molecule type" value="Genomic_DNA"/>
</dbReference>
<proteinExistence type="predicted"/>